<accession>A9KIR9</accession>
<evidence type="ECO:0000256" key="2">
    <source>
        <dbReference type="ARBA" id="ARBA00008114"/>
    </source>
</evidence>
<dbReference type="Gene3D" id="3.30.70.1350">
    <property type="entry name" value="Cation efflux protein, cytoplasmic domain"/>
    <property type="match status" value="1"/>
</dbReference>
<evidence type="ECO:0000259" key="8">
    <source>
        <dbReference type="Pfam" id="PF01545"/>
    </source>
</evidence>
<evidence type="ECO:0000256" key="7">
    <source>
        <dbReference type="SAM" id="Phobius"/>
    </source>
</evidence>
<dbReference type="Pfam" id="PF01545">
    <property type="entry name" value="Cation_efflux"/>
    <property type="match status" value="1"/>
</dbReference>
<organism evidence="10 11">
    <name type="scientific">Lachnoclostridium phytofermentans (strain ATCC 700394 / DSM 18823 / ISDg)</name>
    <name type="common">Clostridium phytofermentans</name>
    <dbReference type="NCBI Taxonomy" id="357809"/>
    <lineage>
        <taxon>Bacteria</taxon>
        <taxon>Bacillati</taxon>
        <taxon>Bacillota</taxon>
        <taxon>Clostridia</taxon>
        <taxon>Lachnospirales</taxon>
        <taxon>Lachnospiraceae</taxon>
    </lineage>
</organism>
<feature type="domain" description="Cation efflux protein transmembrane" evidence="8">
    <location>
        <begin position="31"/>
        <end position="222"/>
    </location>
</feature>
<gene>
    <name evidence="10" type="ordered locus">Cphy_3583</name>
</gene>
<dbReference type="STRING" id="357809.Cphy_3583"/>
<evidence type="ECO:0000256" key="3">
    <source>
        <dbReference type="ARBA" id="ARBA00022448"/>
    </source>
</evidence>
<keyword evidence="11" id="KW-1185">Reference proteome</keyword>
<evidence type="ECO:0000256" key="4">
    <source>
        <dbReference type="ARBA" id="ARBA00022692"/>
    </source>
</evidence>
<feature type="transmembrane region" description="Helical" evidence="7">
    <location>
        <begin position="171"/>
        <end position="191"/>
    </location>
</feature>
<protein>
    <submittedName>
        <fullName evidence="10">Cation diffusion facilitator family transporter</fullName>
    </submittedName>
</protein>
<dbReference type="eggNOG" id="COG0053">
    <property type="taxonomic scope" value="Bacteria"/>
</dbReference>
<dbReference type="PANTHER" id="PTHR43840">
    <property type="entry name" value="MITOCHONDRIAL METAL TRANSPORTER 1-RELATED"/>
    <property type="match status" value="1"/>
</dbReference>
<dbReference type="HOGENOM" id="CLU_013430_3_4_9"/>
<feature type="transmembrane region" description="Helical" evidence="7">
    <location>
        <begin position="197"/>
        <end position="215"/>
    </location>
</feature>
<feature type="transmembrane region" description="Helical" evidence="7">
    <location>
        <begin position="97"/>
        <end position="118"/>
    </location>
</feature>
<dbReference type="InterPro" id="IPR036837">
    <property type="entry name" value="Cation_efflux_CTD_sf"/>
</dbReference>
<comment type="subcellular location">
    <subcellularLocation>
        <location evidence="1">Membrane</location>
        <topology evidence="1">Multi-pass membrane protein</topology>
    </subcellularLocation>
</comment>
<keyword evidence="5 7" id="KW-1133">Transmembrane helix</keyword>
<reference evidence="11" key="1">
    <citation type="submission" date="2007-11" db="EMBL/GenBank/DDBJ databases">
        <title>Complete genome sequence of Clostridium phytofermentans ISDg.</title>
        <authorList>
            <person name="Leschine S.B."/>
            <person name="Warnick T.A."/>
            <person name="Blanchard J.L."/>
            <person name="Schnell D.J."/>
            <person name="Petit E.L."/>
            <person name="LaTouf W.G."/>
            <person name="Copeland A."/>
            <person name="Lucas S."/>
            <person name="Lapidus A."/>
            <person name="Barry K."/>
            <person name="Glavina del Rio T."/>
            <person name="Dalin E."/>
            <person name="Tice H."/>
            <person name="Pitluck S."/>
            <person name="Kiss H."/>
            <person name="Brettin T."/>
            <person name="Bruce D."/>
            <person name="Detter J.C."/>
            <person name="Han C."/>
            <person name="Kuske C."/>
            <person name="Schmutz J."/>
            <person name="Larimer F."/>
            <person name="Land M."/>
            <person name="Hauser L."/>
            <person name="Kyrpides N."/>
            <person name="Kim E.A."/>
            <person name="Richardson P."/>
        </authorList>
    </citation>
    <scope>NUCLEOTIDE SEQUENCE [LARGE SCALE GENOMIC DNA]</scope>
    <source>
        <strain evidence="11">ATCC 700394 / DSM 18823 / ISDg</strain>
    </source>
</reference>
<dbReference type="Proteomes" id="UP000000370">
    <property type="component" value="Chromosome"/>
</dbReference>
<dbReference type="FunFam" id="1.20.1510.10:FF:000006">
    <property type="entry name" value="Divalent cation efflux transporter"/>
    <property type="match status" value="1"/>
</dbReference>
<sequence>MTNLLVKLFVKNSEEVHEQKVRTSYGILASIVGVISNLILFLCKFTIGLLINSISVTADAFNNLSDSASSLISLVGVKLASKPADKEHPFGHGRYEYISALIVAFLVLQVGFTCFKSSVNKILHPESTKFAIVSIIILMLSIFLKVWLALFNRKLGKRINSTVMKATAADALGDVLITSATVLSLIIGHLTGLKVDGYMGAAVSIFVLIAGFNIAKDTLEPLIGQAINPKLYKMIVKKVMEYPYIIGTHDLVAHNYGPSHTMATIHCEVPNDISMEDAHEVIDRIERDMLRDENIFLVIHMDPVEVNNVKIKEIRAKVIKKVKELEKKASIHDFRVVNGENQINLIFDLVLPHHYKPNEEEEFLLDLQDRIKEIDERYQCVITIENSFIAED</sequence>
<evidence type="ECO:0000256" key="5">
    <source>
        <dbReference type="ARBA" id="ARBA00022989"/>
    </source>
</evidence>
<name>A9KIR9_LACP7</name>
<dbReference type="OrthoDB" id="9806522at2"/>
<feature type="domain" description="Cation efflux protein cytoplasmic" evidence="9">
    <location>
        <begin position="229"/>
        <end position="303"/>
    </location>
</feature>
<proteinExistence type="inferred from homology"/>
<dbReference type="AlphaFoldDB" id="A9KIR9"/>
<dbReference type="EMBL" id="CP000885">
    <property type="protein sequence ID" value="ABX43932.1"/>
    <property type="molecule type" value="Genomic_DNA"/>
</dbReference>
<dbReference type="GO" id="GO:0016020">
    <property type="term" value="C:membrane"/>
    <property type="evidence" value="ECO:0007669"/>
    <property type="project" value="UniProtKB-SubCell"/>
</dbReference>
<dbReference type="RefSeq" id="WP_012201580.1">
    <property type="nucleotide sequence ID" value="NC_010001.1"/>
</dbReference>
<evidence type="ECO:0000259" key="9">
    <source>
        <dbReference type="Pfam" id="PF16916"/>
    </source>
</evidence>
<dbReference type="KEGG" id="cpy:Cphy_3583"/>
<evidence type="ECO:0000313" key="11">
    <source>
        <dbReference type="Proteomes" id="UP000000370"/>
    </source>
</evidence>
<dbReference type="Gene3D" id="1.20.1510.10">
    <property type="entry name" value="Cation efflux protein transmembrane domain"/>
    <property type="match status" value="1"/>
</dbReference>
<dbReference type="InterPro" id="IPR027470">
    <property type="entry name" value="Cation_efflux_CTD"/>
</dbReference>
<dbReference type="PANTHER" id="PTHR43840:SF50">
    <property type="entry name" value="MANGANESE EFFLUX SYSTEM PROTEIN MNES"/>
    <property type="match status" value="1"/>
</dbReference>
<dbReference type="InterPro" id="IPR002524">
    <property type="entry name" value="Cation_efflux"/>
</dbReference>
<keyword evidence="3" id="KW-0813">Transport</keyword>
<dbReference type="SUPFAM" id="SSF161111">
    <property type="entry name" value="Cation efflux protein transmembrane domain-like"/>
    <property type="match status" value="1"/>
</dbReference>
<dbReference type="InterPro" id="IPR050291">
    <property type="entry name" value="CDF_Transporter"/>
</dbReference>
<evidence type="ECO:0000256" key="6">
    <source>
        <dbReference type="ARBA" id="ARBA00023136"/>
    </source>
</evidence>
<dbReference type="InterPro" id="IPR027469">
    <property type="entry name" value="Cation_efflux_TMD_sf"/>
</dbReference>
<dbReference type="SUPFAM" id="SSF160240">
    <property type="entry name" value="Cation efflux protein cytoplasmic domain-like"/>
    <property type="match status" value="2"/>
</dbReference>
<feature type="transmembrane region" description="Helical" evidence="7">
    <location>
        <begin position="130"/>
        <end position="150"/>
    </location>
</feature>
<dbReference type="InterPro" id="IPR058533">
    <property type="entry name" value="Cation_efflux_TM"/>
</dbReference>
<keyword evidence="4 7" id="KW-0812">Transmembrane</keyword>
<evidence type="ECO:0000256" key="1">
    <source>
        <dbReference type="ARBA" id="ARBA00004141"/>
    </source>
</evidence>
<keyword evidence="6 7" id="KW-0472">Membrane</keyword>
<dbReference type="NCBIfam" id="TIGR01297">
    <property type="entry name" value="CDF"/>
    <property type="match status" value="1"/>
</dbReference>
<evidence type="ECO:0000313" key="10">
    <source>
        <dbReference type="EMBL" id="ABX43932.1"/>
    </source>
</evidence>
<dbReference type="GO" id="GO:0008324">
    <property type="term" value="F:monoatomic cation transmembrane transporter activity"/>
    <property type="evidence" value="ECO:0007669"/>
    <property type="project" value="InterPro"/>
</dbReference>
<comment type="similarity">
    <text evidence="2">Belongs to the cation diffusion facilitator (CDF) transporter (TC 2.A.4) family.</text>
</comment>
<feature type="transmembrane region" description="Helical" evidence="7">
    <location>
        <begin position="25"/>
        <end position="43"/>
    </location>
</feature>
<dbReference type="Pfam" id="PF16916">
    <property type="entry name" value="ZT_dimer"/>
    <property type="match status" value="1"/>
</dbReference>